<protein>
    <submittedName>
        <fullName evidence="3">Uncharacterized protein</fullName>
    </submittedName>
</protein>
<evidence type="ECO:0000256" key="2">
    <source>
        <dbReference type="ARBA" id="ARBA00022737"/>
    </source>
</evidence>
<accession>A0A1V9YQ87</accession>
<keyword evidence="2" id="KW-0677">Repeat</keyword>
<dbReference type="OrthoDB" id="266138at2759"/>
<dbReference type="PROSITE" id="PS51450">
    <property type="entry name" value="LRR"/>
    <property type="match status" value="2"/>
</dbReference>
<keyword evidence="4" id="KW-1185">Reference proteome</keyword>
<name>A0A1V9YQ87_ACHHY</name>
<dbReference type="Gene3D" id="3.80.10.10">
    <property type="entry name" value="Ribonuclease Inhibitor"/>
    <property type="match status" value="1"/>
</dbReference>
<gene>
    <name evidence="3" type="ORF">ACHHYP_07997</name>
</gene>
<dbReference type="STRING" id="1202772.A0A1V9YQ87"/>
<organism evidence="3 4">
    <name type="scientific">Achlya hypogyna</name>
    <name type="common">Oomycete</name>
    <name type="synonym">Protoachlya hypogyna</name>
    <dbReference type="NCBI Taxonomy" id="1202772"/>
    <lineage>
        <taxon>Eukaryota</taxon>
        <taxon>Sar</taxon>
        <taxon>Stramenopiles</taxon>
        <taxon>Oomycota</taxon>
        <taxon>Saprolegniomycetes</taxon>
        <taxon>Saprolegniales</taxon>
        <taxon>Achlyaceae</taxon>
        <taxon>Achlya</taxon>
    </lineage>
</organism>
<dbReference type="InterPro" id="IPR001611">
    <property type="entry name" value="Leu-rich_rpt"/>
</dbReference>
<evidence type="ECO:0000313" key="3">
    <source>
        <dbReference type="EMBL" id="OQR87841.1"/>
    </source>
</evidence>
<dbReference type="InterPro" id="IPR032675">
    <property type="entry name" value="LRR_dom_sf"/>
</dbReference>
<sequence length="524" mass="56251">MKVAWSQLEVLVVDEHLTSLDAIPELAVTSVQHLNVSVPLLTAASASEPLATALRVLNVNHNHLTVLRGIENLRELRTLKCAYNRIEGLAGVLNQLVQLEELWLHHNRLELWELRHLRDLEHLQTLVLEPNPCCKEPALYVVSLLPSLRRLDASTVTDDLRQRAAAFRQSHEGRAFERQLQAPTAKRALPVDAGVARAFPANAKVENNDGEGTPEVKVPRAPLAKAKKPPPKFDVESYPIQEYMPSTAAPVTDLSVLSIADAIGNLPVFEAPSKPTKAVAKPGAKVVAKKPVAPPPEVDADPFTDAAIDDDNDIVDLAPVLRPTASPVPPVQIEWSVKYPGTTVTAIVVRPDGSALARWPNGAIATTVDRDADGRYRVFGTFKDGSVALSFDGGGVGFVNYASGKTMLSTTATGDGLFLSPDNGAIVDQWGPGKAWRGVARKLSDHVGVGVEVQASGFLRVDVYLVCNHLRARLTNGYNLAVATGDDCSALFGKPVAAKKKAAPPKLPHADLVSEIRAAAARLP</sequence>
<dbReference type="Proteomes" id="UP000243579">
    <property type="component" value="Unassembled WGS sequence"/>
</dbReference>
<reference evidence="3 4" key="1">
    <citation type="journal article" date="2014" name="Genome Biol. Evol.">
        <title>The secreted proteins of Achlya hypogyna and Thraustotheca clavata identify the ancestral oomycete secretome and reveal gene acquisitions by horizontal gene transfer.</title>
        <authorList>
            <person name="Misner I."/>
            <person name="Blouin N."/>
            <person name="Leonard G."/>
            <person name="Richards T.A."/>
            <person name="Lane C.E."/>
        </authorList>
    </citation>
    <scope>NUCLEOTIDE SEQUENCE [LARGE SCALE GENOMIC DNA]</scope>
    <source>
        <strain evidence="3 4">ATCC 48635</strain>
    </source>
</reference>
<dbReference type="GO" id="GO:0005737">
    <property type="term" value="C:cytoplasm"/>
    <property type="evidence" value="ECO:0007669"/>
    <property type="project" value="TreeGrafter"/>
</dbReference>
<evidence type="ECO:0000256" key="1">
    <source>
        <dbReference type="ARBA" id="ARBA00022614"/>
    </source>
</evidence>
<dbReference type="SUPFAM" id="SSF52058">
    <property type="entry name" value="L domain-like"/>
    <property type="match status" value="1"/>
</dbReference>
<evidence type="ECO:0000313" key="4">
    <source>
        <dbReference type="Proteomes" id="UP000243579"/>
    </source>
</evidence>
<comment type="caution">
    <text evidence="3">The sequence shown here is derived from an EMBL/GenBank/DDBJ whole genome shotgun (WGS) entry which is preliminary data.</text>
</comment>
<proteinExistence type="predicted"/>
<dbReference type="Pfam" id="PF14580">
    <property type="entry name" value="LRR_9"/>
    <property type="match status" value="1"/>
</dbReference>
<dbReference type="PANTHER" id="PTHR15454">
    <property type="entry name" value="NISCHARIN RELATED"/>
    <property type="match status" value="1"/>
</dbReference>
<dbReference type="EMBL" id="JNBR01001422">
    <property type="protein sequence ID" value="OQR87841.1"/>
    <property type="molecule type" value="Genomic_DNA"/>
</dbReference>
<keyword evidence="1" id="KW-0433">Leucine-rich repeat</keyword>
<dbReference type="AlphaFoldDB" id="A0A1V9YQ87"/>